<gene>
    <name evidence="1" type="ORF">ZT1E4_G11084</name>
</gene>
<evidence type="ECO:0000313" key="2">
    <source>
        <dbReference type="Proteomes" id="UP000245764"/>
    </source>
</evidence>
<accession>A0A2H1H5M3</accession>
<evidence type="ECO:0000313" key="1">
    <source>
        <dbReference type="EMBL" id="SMR61119.1"/>
    </source>
</evidence>
<name>A0A2H1H5M3_ZYMTR</name>
<protein>
    <submittedName>
        <fullName evidence="1">Uncharacterized protein</fullName>
    </submittedName>
</protein>
<dbReference type="AlphaFoldDB" id="A0A2H1H5M3"/>
<proteinExistence type="predicted"/>
<sequence length="316" mass="36606">MSQLQHLRRGSRFFRYVLSPRSPKLKSSPRVSPIAPAPTTSEPIARLQAFPTLTVCHIEGRAPDWSESQRYIKLTRKTKSDSKTSKGKKTKDKKIDRNIDETIDKDIDTNTDNNVDHITFLFLRNGHNTRATWTFEFPEHPKDLLRSLCMFSEPRSNDVVHEMSAALRSYVWHHYCFNTTDRSSATSPHYVRYGFHASQGPPLLSHVEQLESDVSPRSPKKWSYSHESIDALTLFRLVLRERQLTSLKAAYGIPNANGLVKFAEPADDIKRRCLEYRYVGPLTDRCNAIKPHTTDYETEVMFWFSRLDKKWSEDDT</sequence>
<organism evidence="1 2">
    <name type="scientific">Zymoseptoria tritici ST99CH_1E4</name>
    <dbReference type="NCBI Taxonomy" id="1276532"/>
    <lineage>
        <taxon>Eukaryota</taxon>
        <taxon>Fungi</taxon>
        <taxon>Dikarya</taxon>
        <taxon>Ascomycota</taxon>
        <taxon>Pezizomycotina</taxon>
        <taxon>Dothideomycetes</taxon>
        <taxon>Dothideomycetidae</taxon>
        <taxon>Mycosphaerellales</taxon>
        <taxon>Mycosphaerellaceae</taxon>
        <taxon>Zymoseptoria</taxon>
    </lineage>
</organism>
<dbReference type="EMBL" id="LT854264">
    <property type="protein sequence ID" value="SMR61119.1"/>
    <property type="molecule type" value="Genomic_DNA"/>
</dbReference>
<dbReference type="Proteomes" id="UP000245764">
    <property type="component" value="Chromosome 12"/>
</dbReference>
<reference evidence="2" key="1">
    <citation type="submission" date="2017-05" db="EMBL/GenBank/DDBJ databases">
        <authorList>
            <person name="Song R."/>
            <person name="Chenine A.L."/>
            <person name="Ruprecht R.M."/>
        </authorList>
    </citation>
    <scope>NUCLEOTIDE SEQUENCE [LARGE SCALE GENOMIC DNA]</scope>
</reference>